<proteinExistence type="predicted"/>
<evidence type="ECO:0000313" key="2">
    <source>
        <dbReference type="EMBL" id="SHL23891.1"/>
    </source>
</evidence>
<feature type="compositionally biased region" description="Polar residues" evidence="1">
    <location>
        <begin position="24"/>
        <end position="38"/>
    </location>
</feature>
<keyword evidence="3" id="KW-1185">Reference proteome</keyword>
<dbReference type="Proteomes" id="UP000184191">
    <property type="component" value="Unassembled WGS sequence"/>
</dbReference>
<accession>A0A1M6Z022</accession>
<protein>
    <submittedName>
        <fullName evidence="2">Uncharacterized protein</fullName>
    </submittedName>
</protein>
<organism evidence="2 3">
    <name type="scientific">Roseovarius marisflavi</name>
    <dbReference type="NCBI Taxonomy" id="1054996"/>
    <lineage>
        <taxon>Bacteria</taxon>
        <taxon>Pseudomonadati</taxon>
        <taxon>Pseudomonadota</taxon>
        <taxon>Alphaproteobacteria</taxon>
        <taxon>Rhodobacterales</taxon>
        <taxon>Roseobacteraceae</taxon>
        <taxon>Roseovarius</taxon>
    </lineage>
</organism>
<feature type="region of interest" description="Disordered" evidence="1">
    <location>
        <begin position="1"/>
        <end position="38"/>
    </location>
</feature>
<reference evidence="3" key="1">
    <citation type="submission" date="2016-11" db="EMBL/GenBank/DDBJ databases">
        <authorList>
            <person name="Varghese N."/>
            <person name="Submissions S."/>
        </authorList>
    </citation>
    <scope>NUCLEOTIDE SEQUENCE [LARGE SCALE GENOMIC DNA]</scope>
    <source>
        <strain evidence="3">DSM 29327</strain>
    </source>
</reference>
<sequence>MTGSTFLLALNIPGGSRSARRGQRPQSPLTPRNSEVVQ</sequence>
<dbReference type="AlphaFoldDB" id="A0A1M6Z022"/>
<gene>
    <name evidence="2" type="ORF">SAMN05444414_108105</name>
</gene>
<evidence type="ECO:0000313" key="3">
    <source>
        <dbReference type="Proteomes" id="UP000184191"/>
    </source>
</evidence>
<dbReference type="EMBL" id="FRBN01000008">
    <property type="protein sequence ID" value="SHL23891.1"/>
    <property type="molecule type" value="Genomic_DNA"/>
</dbReference>
<evidence type="ECO:0000256" key="1">
    <source>
        <dbReference type="SAM" id="MobiDB-lite"/>
    </source>
</evidence>
<name>A0A1M6Z022_9RHOB</name>